<protein>
    <recommendedName>
        <fullName evidence="3">Peptidase aspartic putative domain-containing protein</fullName>
    </recommendedName>
</protein>
<dbReference type="PANTHER" id="PTHR47331:SF4">
    <property type="entry name" value="PEPTIDASE S1 DOMAIN-CONTAINING PROTEIN"/>
    <property type="match status" value="1"/>
</dbReference>
<comment type="caution">
    <text evidence="1">The sequence shown here is derived from an EMBL/GenBank/DDBJ whole genome shotgun (WGS) entry which is preliminary data.</text>
</comment>
<evidence type="ECO:0000313" key="2">
    <source>
        <dbReference type="Proteomes" id="UP000440578"/>
    </source>
</evidence>
<dbReference type="AlphaFoldDB" id="A0A6A4VA46"/>
<organism evidence="1 2">
    <name type="scientific">Amphibalanus amphitrite</name>
    <name type="common">Striped barnacle</name>
    <name type="synonym">Balanus amphitrite</name>
    <dbReference type="NCBI Taxonomy" id="1232801"/>
    <lineage>
        <taxon>Eukaryota</taxon>
        <taxon>Metazoa</taxon>
        <taxon>Ecdysozoa</taxon>
        <taxon>Arthropoda</taxon>
        <taxon>Crustacea</taxon>
        <taxon>Multicrustacea</taxon>
        <taxon>Cirripedia</taxon>
        <taxon>Thoracica</taxon>
        <taxon>Thoracicalcarea</taxon>
        <taxon>Balanomorpha</taxon>
        <taxon>Balanoidea</taxon>
        <taxon>Balanidae</taxon>
        <taxon>Amphibalaninae</taxon>
        <taxon>Amphibalanus</taxon>
    </lineage>
</organism>
<proteinExistence type="predicted"/>
<name>A0A6A4VA46_AMPAM</name>
<reference evidence="1 2" key="1">
    <citation type="submission" date="2019-07" db="EMBL/GenBank/DDBJ databases">
        <title>Draft genome assembly of a fouling barnacle, Amphibalanus amphitrite (Darwin, 1854): The first reference genome for Thecostraca.</title>
        <authorList>
            <person name="Kim W."/>
        </authorList>
    </citation>
    <scope>NUCLEOTIDE SEQUENCE [LARGE SCALE GENOMIC DNA]</scope>
    <source>
        <strain evidence="1">SNU_AA5</strain>
        <tissue evidence="1">Soma without cirri and trophi</tissue>
    </source>
</reference>
<dbReference type="PANTHER" id="PTHR47331">
    <property type="entry name" value="PHD-TYPE DOMAIN-CONTAINING PROTEIN"/>
    <property type="match status" value="1"/>
</dbReference>
<accession>A0A6A4VA46</accession>
<evidence type="ECO:0008006" key="3">
    <source>
        <dbReference type="Google" id="ProtNLM"/>
    </source>
</evidence>
<sequence length="208" mass="22811">MFWLQGPQDLQENPDLSKQTSMTVSTIVSDQKMSTSVVSGVTIENEETGTRQELPPLYTLNTIPVTEDDIPTVDDVRRWPYLLESGVTVSDEASLPVGLLIGGNAAVVMEPLRFVKGEDGGPYATLTRFGWILGGLKNVSSRCRVNRIKVNENDPMAEEWFENRAEVCTVDRAPAAAAAAPAGQCQRGEDEAPLLALYRGHREDPEIH</sequence>
<evidence type="ECO:0000313" key="1">
    <source>
        <dbReference type="EMBL" id="KAF0288060.1"/>
    </source>
</evidence>
<keyword evidence="2" id="KW-1185">Reference proteome</keyword>
<gene>
    <name evidence="1" type="ORF">FJT64_013542</name>
</gene>
<dbReference type="Proteomes" id="UP000440578">
    <property type="component" value="Unassembled WGS sequence"/>
</dbReference>
<dbReference type="EMBL" id="VIIS01002135">
    <property type="protein sequence ID" value="KAF0288060.1"/>
    <property type="molecule type" value="Genomic_DNA"/>
</dbReference>
<dbReference type="OrthoDB" id="6380082at2759"/>